<proteinExistence type="predicted"/>
<keyword evidence="1" id="KW-0472">Membrane</keyword>
<evidence type="ECO:0008006" key="4">
    <source>
        <dbReference type="Google" id="ProtNLM"/>
    </source>
</evidence>
<keyword evidence="2" id="KW-0614">Plasmid</keyword>
<dbReference type="AlphaFoldDB" id="A0AAU9CX15"/>
<keyword evidence="1" id="KW-0812">Transmembrane</keyword>
<feature type="transmembrane region" description="Helical" evidence="1">
    <location>
        <begin position="205"/>
        <end position="224"/>
    </location>
</feature>
<protein>
    <recommendedName>
        <fullName evidence="4">DUF2007 domain-containing protein</fullName>
    </recommendedName>
</protein>
<feature type="transmembrane region" description="Helical" evidence="1">
    <location>
        <begin position="159"/>
        <end position="184"/>
    </location>
</feature>
<geneLocation type="plasmid" evidence="2 3">
    <name>pFA5</name>
</geneLocation>
<accession>A0AAU9CX15</accession>
<name>A0AAU9CX15_9BACT</name>
<dbReference type="KEGG" id="fax:FUAX_49300"/>
<dbReference type="EMBL" id="AP025319">
    <property type="protein sequence ID" value="BDD12498.1"/>
    <property type="molecule type" value="Genomic_DNA"/>
</dbReference>
<reference evidence="2 3" key="1">
    <citation type="submission" date="2021-12" db="EMBL/GenBank/DDBJ databases">
        <title>Genome sequencing of bacteria with rrn-lacking chromosome and rrn-plasmid.</title>
        <authorList>
            <person name="Anda M."/>
            <person name="Iwasaki W."/>
        </authorList>
    </citation>
    <scope>NUCLEOTIDE SEQUENCE [LARGE SCALE GENOMIC DNA]</scope>
    <source>
        <strain evidence="2 3">DSM 100852</strain>
        <plasmid evidence="2 3">pFA5</plasmid>
    </source>
</reference>
<evidence type="ECO:0000256" key="1">
    <source>
        <dbReference type="SAM" id="Phobius"/>
    </source>
</evidence>
<keyword evidence="3" id="KW-1185">Reference proteome</keyword>
<organism evidence="2 3">
    <name type="scientific">Fulvitalea axinellae</name>
    <dbReference type="NCBI Taxonomy" id="1182444"/>
    <lineage>
        <taxon>Bacteria</taxon>
        <taxon>Pseudomonadati</taxon>
        <taxon>Bacteroidota</taxon>
        <taxon>Cytophagia</taxon>
        <taxon>Cytophagales</taxon>
        <taxon>Persicobacteraceae</taxon>
        <taxon>Fulvitalea</taxon>
    </lineage>
</organism>
<dbReference type="Proteomes" id="UP001348817">
    <property type="component" value="Plasmid pFA5"/>
</dbReference>
<evidence type="ECO:0000313" key="3">
    <source>
        <dbReference type="Proteomes" id="UP001348817"/>
    </source>
</evidence>
<keyword evidence="1" id="KW-1133">Transmembrane helix</keyword>
<dbReference type="RefSeq" id="WP_338395824.1">
    <property type="nucleotide sequence ID" value="NZ_AP025319.1"/>
</dbReference>
<gene>
    <name evidence="2" type="ORF">FUAX_49300</name>
</gene>
<sequence>MTKETIDNTFLQEQKDYSIFRKFNDPGLANETAILLINSGIPAVLGNNSPSLDNTVTGGGANEETEVRIPKTYFEKAEAILKQQAEELVEDIDKDHYLYSFTDEELFDILLKPEEWGELDRTLAPKILDERGKPVDEALVKQLRNQRIKDLAKPDESHLLWVGAGYAFALLGGFLGIIIGYSLWKSRKTLPNGEKVSSYSVKDQMHGKYIFILGIILLPLYLAIRFL</sequence>
<evidence type="ECO:0000313" key="2">
    <source>
        <dbReference type="EMBL" id="BDD12498.1"/>
    </source>
</evidence>